<evidence type="ECO:0000313" key="1">
    <source>
        <dbReference type="EMBL" id="KAI3780134.1"/>
    </source>
</evidence>
<proteinExistence type="predicted"/>
<reference evidence="1 2" key="2">
    <citation type="journal article" date="2022" name="Mol. Ecol. Resour.">
        <title>The genomes of chicory, endive, great burdock and yacon provide insights into Asteraceae paleo-polyploidization history and plant inulin production.</title>
        <authorList>
            <person name="Fan W."/>
            <person name="Wang S."/>
            <person name="Wang H."/>
            <person name="Wang A."/>
            <person name="Jiang F."/>
            <person name="Liu H."/>
            <person name="Zhao H."/>
            <person name="Xu D."/>
            <person name="Zhang Y."/>
        </authorList>
    </citation>
    <scope>NUCLEOTIDE SEQUENCE [LARGE SCALE GENOMIC DNA]</scope>
    <source>
        <strain evidence="2">cv. Punajuju</strain>
        <tissue evidence="1">Leaves</tissue>
    </source>
</reference>
<reference evidence="2" key="1">
    <citation type="journal article" date="2022" name="Mol. Ecol. Resour.">
        <title>The genomes of chicory, endive, great burdock and yacon provide insights into Asteraceae palaeo-polyploidization history and plant inulin production.</title>
        <authorList>
            <person name="Fan W."/>
            <person name="Wang S."/>
            <person name="Wang H."/>
            <person name="Wang A."/>
            <person name="Jiang F."/>
            <person name="Liu H."/>
            <person name="Zhao H."/>
            <person name="Xu D."/>
            <person name="Zhang Y."/>
        </authorList>
    </citation>
    <scope>NUCLEOTIDE SEQUENCE [LARGE SCALE GENOMIC DNA]</scope>
    <source>
        <strain evidence="2">cv. Punajuju</strain>
    </source>
</reference>
<comment type="caution">
    <text evidence="1">The sequence shown here is derived from an EMBL/GenBank/DDBJ whole genome shotgun (WGS) entry which is preliminary data.</text>
</comment>
<sequence length="134" mass="15439">MTAPPQQPLHPHQRTTGFLSTFTTTAPPPLLTISIFIIFELYNTIVVAFSASSITLFVISLYRSRKSKPHEVVLNLRKKFAVEDGFNMDVVLFPIEFEFNFLLQLLQDQWLDWLQRIARFLGIGSGKKESYFTL</sequence>
<name>A0ACB9G9E5_CICIN</name>
<keyword evidence="2" id="KW-1185">Reference proteome</keyword>
<gene>
    <name evidence="1" type="ORF">L2E82_10070</name>
</gene>
<protein>
    <submittedName>
        <fullName evidence="1">Uncharacterized protein</fullName>
    </submittedName>
</protein>
<accession>A0ACB9G9E5</accession>
<dbReference type="EMBL" id="CM042010">
    <property type="protein sequence ID" value="KAI3780134.1"/>
    <property type="molecule type" value="Genomic_DNA"/>
</dbReference>
<organism evidence="1 2">
    <name type="scientific">Cichorium intybus</name>
    <name type="common">Chicory</name>
    <dbReference type="NCBI Taxonomy" id="13427"/>
    <lineage>
        <taxon>Eukaryota</taxon>
        <taxon>Viridiplantae</taxon>
        <taxon>Streptophyta</taxon>
        <taxon>Embryophyta</taxon>
        <taxon>Tracheophyta</taxon>
        <taxon>Spermatophyta</taxon>
        <taxon>Magnoliopsida</taxon>
        <taxon>eudicotyledons</taxon>
        <taxon>Gunneridae</taxon>
        <taxon>Pentapetalae</taxon>
        <taxon>asterids</taxon>
        <taxon>campanulids</taxon>
        <taxon>Asterales</taxon>
        <taxon>Asteraceae</taxon>
        <taxon>Cichorioideae</taxon>
        <taxon>Cichorieae</taxon>
        <taxon>Cichoriinae</taxon>
        <taxon>Cichorium</taxon>
    </lineage>
</organism>
<evidence type="ECO:0000313" key="2">
    <source>
        <dbReference type="Proteomes" id="UP001055811"/>
    </source>
</evidence>
<dbReference type="Proteomes" id="UP001055811">
    <property type="component" value="Linkage Group LG02"/>
</dbReference>